<dbReference type="InterPro" id="IPR013785">
    <property type="entry name" value="Aldolase_TIM"/>
</dbReference>
<keyword evidence="7" id="KW-0057">Aromatic amino acid biosynthesis</keyword>
<dbReference type="AlphaFoldDB" id="A0A6J6EA66"/>
<sequence>MSTIHQVFNKAKSENRAALIAYLPAGFPTIDGSIKIMQEMLNNGVDLIEIGVPYSDPLMDGPTIQEAVDIALSNKTGIKDVMHIVSEVSKLGKPVLTMSYWSPIEKWGVANYAQQMKDAGGVGVITPDLPPDESDLWISESDKNNIDRVFVVAPSTTEERLKLVTKNVTGFVYAASLMGVTGTRNQVSNRAEELVSRIRKHTDLPVAVGLGVSNAEQANEVAKFADGVIVGSAFVKVILEQPDLSKSLQVIAKMSKDFAQGVHRD</sequence>
<protein>
    <recommendedName>
        <fullName evidence="4">tryptophan synthase</fullName>
        <ecNumber evidence="4">4.2.1.20</ecNumber>
    </recommendedName>
</protein>
<dbReference type="PANTHER" id="PTHR43406:SF1">
    <property type="entry name" value="TRYPTOPHAN SYNTHASE ALPHA CHAIN, CHLOROPLASTIC"/>
    <property type="match status" value="1"/>
</dbReference>
<evidence type="ECO:0000256" key="2">
    <source>
        <dbReference type="ARBA" id="ARBA00004733"/>
    </source>
</evidence>
<dbReference type="EMBL" id="CAEZTU010000010">
    <property type="protein sequence ID" value="CAB4573440.1"/>
    <property type="molecule type" value="Genomic_DNA"/>
</dbReference>
<keyword evidence="5" id="KW-0028">Amino-acid biosynthesis</keyword>
<reference evidence="10" key="1">
    <citation type="submission" date="2020-05" db="EMBL/GenBank/DDBJ databases">
        <authorList>
            <person name="Chiriac C."/>
            <person name="Salcher M."/>
            <person name="Ghai R."/>
            <person name="Kavagutti S V."/>
        </authorList>
    </citation>
    <scope>NUCLEOTIDE SEQUENCE</scope>
</reference>
<dbReference type="PROSITE" id="PS00167">
    <property type="entry name" value="TRP_SYNTHASE_ALPHA"/>
    <property type="match status" value="1"/>
</dbReference>
<dbReference type="FunFam" id="3.20.20.70:FF:000037">
    <property type="entry name" value="Tryptophan synthase alpha chain"/>
    <property type="match status" value="1"/>
</dbReference>
<comment type="pathway">
    <text evidence="2">Amino-acid biosynthesis; L-tryptophan biosynthesis; L-tryptophan from chorismate: step 5/5.</text>
</comment>
<dbReference type="InterPro" id="IPR002028">
    <property type="entry name" value="Trp_synthase_suA"/>
</dbReference>
<dbReference type="PANTHER" id="PTHR43406">
    <property type="entry name" value="TRYPTOPHAN SYNTHASE, ALPHA CHAIN"/>
    <property type="match status" value="1"/>
</dbReference>
<organism evidence="10">
    <name type="scientific">freshwater metagenome</name>
    <dbReference type="NCBI Taxonomy" id="449393"/>
    <lineage>
        <taxon>unclassified sequences</taxon>
        <taxon>metagenomes</taxon>
        <taxon>ecological metagenomes</taxon>
    </lineage>
</organism>
<evidence type="ECO:0000256" key="9">
    <source>
        <dbReference type="ARBA" id="ARBA00049047"/>
    </source>
</evidence>
<keyword evidence="8" id="KW-0456">Lyase</keyword>
<keyword evidence="6" id="KW-0822">Tryptophan biosynthesis</keyword>
<dbReference type="SUPFAM" id="SSF51366">
    <property type="entry name" value="Ribulose-phoshate binding barrel"/>
    <property type="match status" value="1"/>
</dbReference>
<dbReference type="UniPathway" id="UPA00035">
    <property type="reaction ID" value="UER00044"/>
</dbReference>
<evidence type="ECO:0000256" key="6">
    <source>
        <dbReference type="ARBA" id="ARBA00022822"/>
    </source>
</evidence>
<gene>
    <name evidence="10" type="ORF">UFOPK1740_00405</name>
</gene>
<proteinExistence type="inferred from homology"/>
<evidence type="ECO:0000256" key="1">
    <source>
        <dbReference type="ARBA" id="ARBA00003365"/>
    </source>
</evidence>
<dbReference type="EC" id="4.2.1.20" evidence="4"/>
<dbReference type="GO" id="GO:0004834">
    <property type="term" value="F:tryptophan synthase activity"/>
    <property type="evidence" value="ECO:0007669"/>
    <property type="project" value="UniProtKB-EC"/>
</dbReference>
<evidence type="ECO:0000313" key="10">
    <source>
        <dbReference type="EMBL" id="CAB4573440.1"/>
    </source>
</evidence>
<comment type="function">
    <text evidence="1">The alpha subunit is responsible for the aldol cleavage of indoleglycerol phosphate to indole and glyceraldehyde 3-phosphate.</text>
</comment>
<dbReference type="HAMAP" id="MF_00131">
    <property type="entry name" value="Trp_synth_alpha"/>
    <property type="match status" value="1"/>
</dbReference>
<comment type="subunit">
    <text evidence="3">Tetramer of two alpha and two beta chains.</text>
</comment>
<evidence type="ECO:0000256" key="7">
    <source>
        <dbReference type="ARBA" id="ARBA00023141"/>
    </source>
</evidence>
<dbReference type="GO" id="GO:0005829">
    <property type="term" value="C:cytosol"/>
    <property type="evidence" value="ECO:0007669"/>
    <property type="project" value="TreeGrafter"/>
</dbReference>
<dbReference type="InterPro" id="IPR011060">
    <property type="entry name" value="RibuloseP-bd_barrel"/>
</dbReference>
<dbReference type="Gene3D" id="3.20.20.70">
    <property type="entry name" value="Aldolase class I"/>
    <property type="match status" value="1"/>
</dbReference>
<dbReference type="NCBIfam" id="TIGR00262">
    <property type="entry name" value="trpA"/>
    <property type="match status" value="1"/>
</dbReference>
<evidence type="ECO:0000256" key="4">
    <source>
        <dbReference type="ARBA" id="ARBA00012043"/>
    </source>
</evidence>
<comment type="catalytic activity">
    <reaction evidence="9">
        <text>(1S,2R)-1-C-(indol-3-yl)glycerol 3-phosphate + L-serine = D-glyceraldehyde 3-phosphate + L-tryptophan + H2O</text>
        <dbReference type="Rhea" id="RHEA:10532"/>
        <dbReference type="ChEBI" id="CHEBI:15377"/>
        <dbReference type="ChEBI" id="CHEBI:33384"/>
        <dbReference type="ChEBI" id="CHEBI:57912"/>
        <dbReference type="ChEBI" id="CHEBI:58866"/>
        <dbReference type="ChEBI" id="CHEBI:59776"/>
        <dbReference type="EC" id="4.2.1.20"/>
    </reaction>
</comment>
<name>A0A6J6EA66_9ZZZZ</name>
<evidence type="ECO:0000256" key="8">
    <source>
        <dbReference type="ARBA" id="ARBA00023239"/>
    </source>
</evidence>
<dbReference type="InterPro" id="IPR018204">
    <property type="entry name" value="Trp_synthase_alpha_AS"/>
</dbReference>
<accession>A0A6J6EA66</accession>
<dbReference type="CDD" id="cd04724">
    <property type="entry name" value="Tryptophan_synthase_alpha"/>
    <property type="match status" value="1"/>
</dbReference>
<evidence type="ECO:0000256" key="3">
    <source>
        <dbReference type="ARBA" id="ARBA00011270"/>
    </source>
</evidence>
<evidence type="ECO:0000256" key="5">
    <source>
        <dbReference type="ARBA" id="ARBA00022605"/>
    </source>
</evidence>
<dbReference type="Pfam" id="PF00290">
    <property type="entry name" value="Trp_syntA"/>
    <property type="match status" value="1"/>
</dbReference>